<evidence type="ECO:0000256" key="3">
    <source>
        <dbReference type="ARBA" id="ARBA00023002"/>
    </source>
</evidence>
<dbReference type="SMART" id="SM00829">
    <property type="entry name" value="PKS_ER"/>
    <property type="match status" value="1"/>
</dbReference>
<sequence>MSQPDLQPIPPTMQALILDAKNHTANVHIIATPHPGPTEILIKVHAIALNPVDALYVAHPLGQSGRTVGSDFSGTIVSLGSEVPAVDISVGQKVAGFLQGACSINERPGAFAEYVVVPWDLVWKIGAMPFEEAAGVSLCALTAAQMLRRLGVRMPFEMAEQAAEIGSVFINGATTSVGSFAAQLAKQAIPQVKLFGTASEKHFPMLGDSSYHYTKVVSYKDPTSWRTATPHSNGVSIALDCISEGETVHNTAKVLSRPAKDMHQIAVVRSRQGGAWNTPLEQLGTEPSYGAVWEGLGEDVEYMGMTLPANAASRAFTVAFYRWLSEGQKLVPIQARFMPGGLGEVVGDGFVLMGTGTMMDRNVVREEEYMRPVSAEKLVYCIV</sequence>
<evidence type="ECO:0000256" key="2">
    <source>
        <dbReference type="ARBA" id="ARBA00011245"/>
    </source>
</evidence>
<comment type="similarity">
    <text evidence="1">Belongs to the zinc-containing alcohol dehydrogenase family.</text>
</comment>
<dbReference type="InterPro" id="IPR013154">
    <property type="entry name" value="ADH-like_N"/>
</dbReference>
<dbReference type="CDD" id="cd08249">
    <property type="entry name" value="enoyl_reductase_like"/>
    <property type="match status" value="1"/>
</dbReference>
<reference evidence="5" key="1">
    <citation type="submission" date="2021-12" db="EMBL/GenBank/DDBJ databases">
        <authorList>
            <person name="Zaccaron A."/>
            <person name="Stergiopoulos I."/>
        </authorList>
    </citation>
    <scope>NUCLEOTIDE SEQUENCE</scope>
    <source>
        <strain evidence="5">Race5_Kim</strain>
    </source>
</reference>
<dbReference type="Gene3D" id="3.40.50.720">
    <property type="entry name" value="NAD(P)-binding Rossmann-like Domain"/>
    <property type="match status" value="1"/>
</dbReference>
<dbReference type="InterPro" id="IPR047122">
    <property type="entry name" value="Trans-enoyl_RdTase-like"/>
</dbReference>
<dbReference type="GeneID" id="71987680"/>
<dbReference type="PANTHER" id="PTHR45348:SF7">
    <property type="entry name" value="ZINC BINDING OXIDOREDUCTASE, PUTATIVE-RELATED"/>
    <property type="match status" value="1"/>
</dbReference>
<accession>A0A9Q8LDA5</accession>
<dbReference type="OrthoDB" id="48317at2759"/>
<organism evidence="5 6">
    <name type="scientific">Passalora fulva</name>
    <name type="common">Tomato leaf mold</name>
    <name type="synonym">Cladosporium fulvum</name>
    <dbReference type="NCBI Taxonomy" id="5499"/>
    <lineage>
        <taxon>Eukaryota</taxon>
        <taxon>Fungi</taxon>
        <taxon>Dikarya</taxon>
        <taxon>Ascomycota</taxon>
        <taxon>Pezizomycotina</taxon>
        <taxon>Dothideomycetes</taxon>
        <taxon>Dothideomycetidae</taxon>
        <taxon>Mycosphaerellales</taxon>
        <taxon>Mycosphaerellaceae</taxon>
        <taxon>Fulvia</taxon>
    </lineage>
</organism>
<evidence type="ECO:0000256" key="1">
    <source>
        <dbReference type="ARBA" id="ARBA00008072"/>
    </source>
</evidence>
<dbReference type="InterPro" id="IPR020843">
    <property type="entry name" value="ER"/>
</dbReference>
<keyword evidence="6" id="KW-1185">Reference proteome</keyword>
<dbReference type="Gene3D" id="3.90.180.10">
    <property type="entry name" value="Medium-chain alcohol dehydrogenases, catalytic domain"/>
    <property type="match status" value="1"/>
</dbReference>
<dbReference type="AlphaFoldDB" id="A0A9Q8LDA5"/>
<dbReference type="Pfam" id="PF08240">
    <property type="entry name" value="ADH_N"/>
    <property type="match status" value="1"/>
</dbReference>
<feature type="domain" description="Enoyl reductase (ER)" evidence="4">
    <location>
        <begin position="22"/>
        <end position="364"/>
    </location>
</feature>
<dbReference type="PANTHER" id="PTHR45348">
    <property type="entry name" value="HYPOTHETICAL OXIDOREDUCTASE (EUROFUNG)"/>
    <property type="match status" value="1"/>
</dbReference>
<dbReference type="InterPro" id="IPR036291">
    <property type="entry name" value="NAD(P)-bd_dom_sf"/>
</dbReference>
<dbReference type="Proteomes" id="UP000756132">
    <property type="component" value="Chromosome 3"/>
</dbReference>
<proteinExistence type="inferred from homology"/>
<evidence type="ECO:0000313" key="5">
    <source>
        <dbReference type="EMBL" id="UJO15296.1"/>
    </source>
</evidence>
<dbReference type="EMBL" id="CP090165">
    <property type="protein sequence ID" value="UJO15296.1"/>
    <property type="molecule type" value="Genomic_DNA"/>
</dbReference>
<reference evidence="5" key="2">
    <citation type="journal article" date="2022" name="Microb. Genom.">
        <title>A chromosome-scale genome assembly of the tomato pathogen Cladosporium fulvum reveals a compartmentalized genome architecture and the presence of a dispensable chromosome.</title>
        <authorList>
            <person name="Zaccaron A.Z."/>
            <person name="Chen L.H."/>
            <person name="Samaras A."/>
            <person name="Stergiopoulos I."/>
        </authorList>
    </citation>
    <scope>NUCLEOTIDE SEQUENCE</scope>
    <source>
        <strain evidence="5">Race5_Kim</strain>
    </source>
</reference>
<dbReference type="SUPFAM" id="SSF50129">
    <property type="entry name" value="GroES-like"/>
    <property type="match status" value="1"/>
</dbReference>
<dbReference type="RefSeq" id="XP_047759662.1">
    <property type="nucleotide sequence ID" value="XM_047906950.1"/>
</dbReference>
<dbReference type="KEGG" id="ffu:CLAFUR5_07802"/>
<evidence type="ECO:0000313" key="6">
    <source>
        <dbReference type="Proteomes" id="UP000756132"/>
    </source>
</evidence>
<evidence type="ECO:0000259" key="4">
    <source>
        <dbReference type="SMART" id="SM00829"/>
    </source>
</evidence>
<dbReference type="SUPFAM" id="SSF51735">
    <property type="entry name" value="NAD(P)-binding Rossmann-fold domains"/>
    <property type="match status" value="1"/>
</dbReference>
<name>A0A9Q8LDA5_PASFU</name>
<protein>
    <submittedName>
        <fullName evidence="5">Trans-enoyl reductase ACTTS2</fullName>
    </submittedName>
</protein>
<dbReference type="GO" id="GO:0016651">
    <property type="term" value="F:oxidoreductase activity, acting on NAD(P)H"/>
    <property type="evidence" value="ECO:0007669"/>
    <property type="project" value="InterPro"/>
</dbReference>
<gene>
    <name evidence="5" type="ORF">CLAFUR5_07802</name>
</gene>
<keyword evidence="3" id="KW-0560">Oxidoreductase</keyword>
<comment type="subunit">
    <text evidence="2">Monomer.</text>
</comment>
<dbReference type="InterPro" id="IPR011032">
    <property type="entry name" value="GroES-like_sf"/>
</dbReference>